<evidence type="ECO:0000313" key="2">
    <source>
        <dbReference type="Proteomes" id="UP000267606"/>
    </source>
</evidence>
<accession>A0A183HXI1</accession>
<organism evidence="3">
    <name type="scientific">Onchocerca flexuosa</name>
    <dbReference type="NCBI Taxonomy" id="387005"/>
    <lineage>
        <taxon>Eukaryota</taxon>
        <taxon>Metazoa</taxon>
        <taxon>Ecdysozoa</taxon>
        <taxon>Nematoda</taxon>
        <taxon>Chromadorea</taxon>
        <taxon>Rhabditida</taxon>
        <taxon>Spirurina</taxon>
        <taxon>Spiruromorpha</taxon>
        <taxon>Filarioidea</taxon>
        <taxon>Onchocercidae</taxon>
        <taxon>Onchocerca</taxon>
    </lineage>
</organism>
<proteinExistence type="predicted"/>
<reference evidence="1 2" key="2">
    <citation type="submission" date="2018-11" db="EMBL/GenBank/DDBJ databases">
        <authorList>
            <consortium name="Pathogen Informatics"/>
        </authorList>
    </citation>
    <scope>NUCLEOTIDE SEQUENCE [LARGE SCALE GENOMIC DNA]</scope>
</reference>
<sequence length="110" mass="12890">MASNENKMIFQVKQYKAMAVLKPLIKEEEILVRDNSFEFEMDEMEAMEMRIRKMMTDKETITELLPSLSEYMRMKSKLGLCLHLLLDSVSIVTEVKSCILDGKLFKAYKK</sequence>
<dbReference type="Proteomes" id="UP000267606">
    <property type="component" value="Unassembled WGS sequence"/>
</dbReference>
<gene>
    <name evidence="1" type="ORF">OFLC_LOCUS12189</name>
</gene>
<reference evidence="3" key="1">
    <citation type="submission" date="2016-06" db="UniProtKB">
        <authorList>
            <consortium name="WormBaseParasite"/>
        </authorList>
    </citation>
    <scope>IDENTIFICATION</scope>
</reference>
<evidence type="ECO:0000313" key="3">
    <source>
        <dbReference type="WBParaSite" id="OFLC_0001219401-mRNA-1"/>
    </source>
</evidence>
<dbReference type="WBParaSite" id="OFLC_0001219401-mRNA-1">
    <property type="protein sequence ID" value="OFLC_0001219401-mRNA-1"/>
    <property type="gene ID" value="OFLC_0001219401"/>
</dbReference>
<protein>
    <submittedName>
        <fullName evidence="1 3">Uncharacterized protein</fullName>
    </submittedName>
</protein>
<keyword evidence="2" id="KW-1185">Reference proteome</keyword>
<dbReference type="STRING" id="387005.A0A183HXI1"/>
<evidence type="ECO:0000313" key="1">
    <source>
        <dbReference type="EMBL" id="VDO82657.1"/>
    </source>
</evidence>
<dbReference type="EMBL" id="UZAJ01018598">
    <property type="protein sequence ID" value="VDO82657.1"/>
    <property type="molecule type" value="Genomic_DNA"/>
</dbReference>
<name>A0A183HXI1_9BILA</name>
<dbReference type="AlphaFoldDB" id="A0A183HXI1"/>